<sequence length="303" mass="34554">GITGLRNLGNTCFMNSALQCLSNTTPLLLHFLGSQWEEELNRDNPLGMGGAVAEAFAQLLYQLWRGPNAVTSPSAFKRTLERFAPQFEGYRQHDSQELLAFLLDGLHEDLNRIRKKPYIEVPDANGRDDAVVAQEQWEIHGKRNASIVVDTFLGQYRSRLRCPDCDRTSMTFDPFMYLTLPIPVKREKTGMTLTKCMEEFTREEQLGESEAWYCGGCKEHRRAYKRIDLWRTPEVLVVHLKRFNHRHGGWRSDKITEMVEFPVRGLDISLLDSTCLDRGTSGEKPVYDLYGVVNHFGGLGGGH</sequence>
<protein>
    <recommendedName>
        <fullName evidence="3">ubiquitinyl hydrolase 1</fullName>
        <ecNumber evidence="3">3.4.19.12</ecNumber>
    </recommendedName>
</protein>
<dbReference type="InterPro" id="IPR050185">
    <property type="entry name" value="Ub_carboxyl-term_hydrolase"/>
</dbReference>
<keyword evidence="10" id="KW-1185">Reference proteome</keyword>
<feature type="non-terminal residue" evidence="9">
    <location>
        <position position="303"/>
    </location>
</feature>
<dbReference type="PANTHER" id="PTHR21646:SF24">
    <property type="entry name" value="UBIQUITIN CARBOXYL-TERMINAL HYDROLASE"/>
    <property type="match status" value="1"/>
</dbReference>
<keyword evidence="5" id="KW-0833">Ubl conjugation pathway</keyword>
<proteinExistence type="inferred from homology"/>
<dbReference type="InterPro" id="IPR038765">
    <property type="entry name" value="Papain-like_cys_pep_sf"/>
</dbReference>
<dbReference type="SUPFAM" id="SSF54001">
    <property type="entry name" value="Cysteine proteinases"/>
    <property type="match status" value="1"/>
</dbReference>
<dbReference type="InterPro" id="IPR001394">
    <property type="entry name" value="Peptidase_C19_UCH"/>
</dbReference>
<dbReference type="InterPro" id="IPR028889">
    <property type="entry name" value="USP"/>
</dbReference>
<keyword evidence="6" id="KW-0378">Hydrolase</keyword>
<dbReference type="EC" id="3.4.19.12" evidence="3"/>
<dbReference type="OrthoDB" id="292964at2759"/>
<keyword evidence="7" id="KW-0788">Thiol protease</keyword>
<evidence type="ECO:0000259" key="8">
    <source>
        <dbReference type="PROSITE" id="PS50235"/>
    </source>
</evidence>
<dbReference type="PROSITE" id="PS50235">
    <property type="entry name" value="USP_3"/>
    <property type="match status" value="1"/>
</dbReference>
<dbReference type="InterPro" id="IPR018200">
    <property type="entry name" value="USP_CS"/>
</dbReference>
<dbReference type="CDD" id="cd02674">
    <property type="entry name" value="Peptidase_C19R"/>
    <property type="match status" value="1"/>
</dbReference>
<comment type="catalytic activity">
    <reaction evidence="1">
        <text>Thiol-dependent hydrolysis of ester, thioester, amide, peptide and isopeptide bonds formed by the C-terminal Gly of ubiquitin (a 76-residue protein attached to proteins as an intracellular targeting signal).</text>
        <dbReference type="EC" id="3.4.19.12"/>
    </reaction>
</comment>
<dbReference type="PROSITE" id="PS00972">
    <property type="entry name" value="USP_1"/>
    <property type="match status" value="1"/>
</dbReference>
<gene>
    <name evidence="9" type="ORF">BJ684DRAFT_6764</name>
</gene>
<dbReference type="GO" id="GO:0004843">
    <property type="term" value="F:cysteine-type deubiquitinase activity"/>
    <property type="evidence" value="ECO:0007669"/>
    <property type="project" value="UniProtKB-EC"/>
</dbReference>
<dbReference type="EMBL" id="KZ987900">
    <property type="protein sequence ID" value="RKP14024.1"/>
    <property type="molecule type" value="Genomic_DNA"/>
</dbReference>
<feature type="non-terminal residue" evidence="9">
    <location>
        <position position="1"/>
    </location>
</feature>
<dbReference type="Proteomes" id="UP000267251">
    <property type="component" value="Unassembled WGS sequence"/>
</dbReference>
<feature type="domain" description="USP" evidence="8">
    <location>
        <begin position="3"/>
        <end position="303"/>
    </location>
</feature>
<evidence type="ECO:0000256" key="2">
    <source>
        <dbReference type="ARBA" id="ARBA00009085"/>
    </source>
</evidence>
<evidence type="ECO:0000313" key="9">
    <source>
        <dbReference type="EMBL" id="RKP14024.1"/>
    </source>
</evidence>
<dbReference type="Gene3D" id="3.90.70.10">
    <property type="entry name" value="Cysteine proteinases"/>
    <property type="match status" value="1"/>
</dbReference>
<dbReference type="GO" id="GO:0016579">
    <property type="term" value="P:protein deubiquitination"/>
    <property type="evidence" value="ECO:0007669"/>
    <property type="project" value="InterPro"/>
</dbReference>
<evidence type="ECO:0000256" key="4">
    <source>
        <dbReference type="ARBA" id="ARBA00022670"/>
    </source>
</evidence>
<evidence type="ECO:0000313" key="10">
    <source>
        <dbReference type="Proteomes" id="UP000267251"/>
    </source>
</evidence>
<reference evidence="10" key="1">
    <citation type="journal article" date="2018" name="Nat. Microbiol.">
        <title>Leveraging single-cell genomics to expand the fungal tree of life.</title>
        <authorList>
            <person name="Ahrendt S.R."/>
            <person name="Quandt C.A."/>
            <person name="Ciobanu D."/>
            <person name="Clum A."/>
            <person name="Salamov A."/>
            <person name="Andreopoulos B."/>
            <person name="Cheng J.F."/>
            <person name="Woyke T."/>
            <person name="Pelin A."/>
            <person name="Henrissat B."/>
            <person name="Reynolds N.K."/>
            <person name="Benny G.L."/>
            <person name="Smith M.E."/>
            <person name="James T.Y."/>
            <person name="Grigoriev I.V."/>
        </authorList>
    </citation>
    <scope>NUCLEOTIDE SEQUENCE [LARGE SCALE GENOMIC DNA]</scope>
</reference>
<accession>A0A4P9Y5D1</accession>
<keyword evidence="4" id="KW-0645">Protease</keyword>
<evidence type="ECO:0000256" key="1">
    <source>
        <dbReference type="ARBA" id="ARBA00000707"/>
    </source>
</evidence>
<dbReference type="PANTHER" id="PTHR21646">
    <property type="entry name" value="UBIQUITIN CARBOXYL-TERMINAL HYDROLASE"/>
    <property type="match status" value="1"/>
</dbReference>
<dbReference type="GO" id="GO:0006508">
    <property type="term" value="P:proteolysis"/>
    <property type="evidence" value="ECO:0007669"/>
    <property type="project" value="UniProtKB-KW"/>
</dbReference>
<dbReference type="AlphaFoldDB" id="A0A4P9Y5D1"/>
<evidence type="ECO:0000256" key="5">
    <source>
        <dbReference type="ARBA" id="ARBA00022786"/>
    </source>
</evidence>
<evidence type="ECO:0000256" key="7">
    <source>
        <dbReference type="ARBA" id="ARBA00022807"/>
    </source>
</evidence>
<comment type="similarity">
    <text evidence="2">Belongs to the peptidase C19 family.</text>
</comment>
<dbReference type="Pfam" id="PF00443">
    <property type="entry name" value="UCH"/>
    <property type="match status" value="1"/>
</dbReference>
<name>A0A4P9Y5D1_9FUNG</name>
<organism evidence="9 10">
    <name type="scientific">Piptocephalis cylindrospora</name>
    <dbReference type="NCBI Taxonomy" id="1907219"/>
    <lineage>
        <taxon>Eukaryota</taxon>
        <taxon>Fungi</taxon>
        <taxon>Fungi incertae sedis</taxon>
        <taxon>Zoopagomycota</taxon>
        <taxon>Zoopagomycotina</taxon>
        <taxon>Zoopagomycetes</taxon>
        <taxon>Zoopagales</taxon>
        <taxon>Piptocephalidaceae</taxon>
        <taxon>Piptocephalis</taxon>
    </lineage>
</organism>
<evidence type="ECO:0000256" key="3">
    <source>
        <dbReference type="ARBA" id="ARBA00012759"/>
    </source>
</evidence>
<evidence type="ECO:0000256" key="6">
    <source>
        <dbReference type="ARBA" id="ARBA00022801"/>
    </source>
</evidence>